<sequence>MRGISLFLLVLFIASCEGPDQEEVVWKIDNIREIGGNTVTVHGEPKFVEGEGTNYVEFNGKKDGLLIYANPISAMEEFTIEVDFKPYPGFPENREQRFLHIQDPENENRRILIELRLTDQNEWYGDWFIKSENESLTLIDSTHTHPLNQWFTISMVYSNGNIRGYVNGKEEVSGNFQYLPIGENAKTSLGTRMDKRSWFKGGISEVRFTPEADF</sequence>
<dbReference type="GO" id="GO:0004553">
    <property type="term" value="F:hydrolase activity, hydrolyzing O-glycosyl compounds"/>
    <property type="evidence" value="ECO:0007669"/>
    <property type="project" value="UniProtKB-ARBA"/>
</dbReference>
<dbReference type="OrthoDB" id="851894at2"/>
<dbReference type="Pfam" id="PF13385">
    <property type="entry name" value="Laminin_G_3"/>
    <property type="match status" value="1"/>
</dbReference>
<dbReference type="PROSITE" id="PS51257">
    <property type="entry name" value="PROKAR_LIPOPROTEIN"/>
    <property type="match status" value="1"/>
</dbReference>
<accession>A0A285X3I7</accession>
<reference evidence="2" key="1">
    <citation type="submission" date="2017-09" db="EMBL/GenBank/DDBJ databases">
        <authorList>
            <person name="Varghese N."/>
            <person name="Submissions S."/>
        </authorList>
    </citation>
    <scope>NUCLEOTIDE SEQUENCE [LARGE SCALE GENOMIC DNA]</scope>
    <source>
        <strain evidence="2">CGMCC 1.12641</strain>
    </source>
</reference>
<evidence type="ECO:0000313" key="1">
    <source>
        <dbReference type="EMBL" id="SOC79314.1"/>
    </source>
</evidence>
<keyword evidence="1" id="KW-0430">Lectin</keyword>
<dbReference type="GO" id="GO:0005975">
    <property type="term" value="P:carbohydrate metabolic process"/>
    <property type="evidence" value="ECO:0007669"/>
    <property type="project" value="UniProtKB-ARBA"/>
</dbReference>
<dbReference type="RefSeq" id="WP_097055053.1">
    <property type="nucleotide sequence ID" value="NZ_OCMF01000001.1"/>
</dbReference>
<dbReference type="GO" id="GO:0030246">
    <property type="term" value="F:carbohydrate binding"/>
    <property type="evidence" value="ECO:0007669"/>
    <property type="project" value="UniProtKB-KW"/>
</dbReference>
<dbReference type="Gene3D" id="2.60.120.200">
    <property type="match status" value="1"/>
</dbReference>
<dbReference type="AlphaFoldDB" id="A0A285X3I7"/>
<protein>
    <submittedName>
        <fullName evidence="1">Concanavalin A-like lectin/glucanases superfamily protein</fullName>
    </submittedName>
</protein>
<dbReference type="EMBL" id="OCMF01000001">
    <property type="protein sequence ID" value="SOC79314.1"/>
    <property type="molecule type" value="Genomic_DNA"/>
</dbReference>
<organism evidence="1 2">
    <name type="scientific">Salinimicrobium sediminis</name>
    <dbReference type="NCBI Taxonomy" id="1343891"/>
    <lineage>
        <taxon>Bacteria</taxon>
        <taxon>Pseudomonadati</taxon>
        <taxon>Bacteroidota</taxon>
        <taxon>Flavobacteriia</taxon>
        <taxon>Flavobacteriales</taxon>
        <taxon>Flavobacteriaceae</taxon>
        <taxon>Salinimicrobium</taxon>
    </lineage>
</organism>
<gene>
    <name evidence="1" type="ORF">SAMN06296241_0835</name>
</gene>
<dbReference type="Proteomes" id="UP000219193">
    <property type="component" value="Unassembled WGS sequence"/>
</dbReference>
<name>A0A285X3I7_9FLAO</name>
<evidence type="ECO:0000313" key="2">
    <source>
        <dbReference type="Proteomes" id="UP000219193"/>
    </source>
</evidence>
<proteinExistence type="predicted"/>
<keyword evidence="2" id="KW-1185">Reference proteome</keyword>
<dbReference type="InterPro" id="IPR013320">
    <property type="entry name" value="ConA-like_dom_sf"/>
</dbReference>
<dbReference type="SUPFAM" id="SSF49899">
    <property type="entry name" value="Concanavalin A-like lectins/glucanases"/>
    <property type="match status" value="1"/>
</dbReference>